<evidence type="ECO:0000259" key="4">
    <source>
        <dbReference type="SMART" id="SM00043"/>
    </source>
</evidence>
<name>A0A0A0LT34_CUCSA</name>
<dbReference type="GO" id="GO:0004869">
    <property type="term" value="F:cysteine-type endopeptidase inhibitor activity"/>
    <property type="evidence" value="ECO:0007669"/>
    <property type="project" value="UniProtKB-KW"/>
</dbReference>
<dbReference type="OMA" id="ANDSHNY"/>
<dbReference type="SMART" id="SM00043">
    <property type="entry name" value="CY"/>
    <property type="match status" value="1"/>
</dbReference>
<dbReference type="InterPro" id="IPR000010">
    <property type="entry name" value="Cystatin_dom"/>
</dbReference>
<dbReference type="Gene3D" id="3.10.450.10">
    <property type="match status" value="1"/>
</dbReference>
<evidence type="ECO:0000313" key="6">
    <source>
        <dbReference type="Proteomes" id="UP000029981"/>
    </source>
</evidence>
<feature type="signal peptide" evidence="3">
    <location>
        <begin position="1"/>
        <end position="24"/>
    </location>
</feature>
<dbReference type="KEGG" id="csv:101214038"/>
<feature type="chain" id="PRO_5018744631" description="Cystatin domain-containing protein" evidence="3">
    <location>
        <begin position="25"/>
        <end position="120"/>
    </location>
</feature>
<keyword evidence="3" id="KW-0732">Signal</keyword>
<protein>
    <recommendedName>
        <fullName evidence="4">Cystatin domain-containing protein</fullName>
    </recommendedName>
</protein>
<keyword evidence="2" id="KW-0789">Thiol protease inhibitor</keyword>
<dbReference type="AlphaFoldDB" id="A0A0A0LT34"/>
<dbReference type="OrthoDB" id="2016588at2759"/>
<keyword evidence="1" id="KW-0646">Protease inhibitor</keyword>
<reference evidence="5 6" key="4">
    <citation type="journal article" date="2011" name="BMC Genomics">
        <title>RNA-Seq improves annotation of protein-coding genes in the cucumber genome.</title>
        <authorList>
            <person name="Li Z."/>
            <person name="Zhang Z."/>
            <person name="Yan P."/>
            <person name="Huang S."/>
            <person name="Fei Z."/>
            <person name="Lin K."/>
        </authorList>
    </citation>
    <scope>NUCLEOTIDE SEQUENCE [LARGE SCALE GENOMIC DNA]</scope>
    <source>
        <strain evidence="6">cv. 9930</strain>
    </source>
</reference>
<reference evidence="5 6" key="2">
    <citation type="journal article" date="2009" name="PLoS ONE">
        <title>An integrated genetic and cytogenetic map of the cucumber genome.</title>
        <authorList>
            <person name="Ren Y."/>
            <person name="Zhang Z."/>
            <person name="Liu J."/>
            <person name="Staub J.E."/>
            <person name="Han Y."/>
            <person name="Cheng Z."/>
            <person name="Li X."/>
            <person name="Lu J."/>
            <person name="Miao H."/>
            <person name="Kang H."/>
            <person name="Xie B."/>
            <person name="Gu X."/>
            <person name="Wang X."/>
            <person name="Du Y."/>
            <person name="Jin W."/>
            <person name="Huang S."/>
        </authorList>
    </citation>
    <scope>NUCLEOTIDE SEQUENCE [LARGE SCALE GENOMIC DNA]</scope>
    <source>
        <strain evidence="6">cv. 9930</strain>
    </source>
</reference>
<reference evidence="5 6" key="1">
    <citation type="journal article" date="2009" name="Nat. Genet.">
        <title>The genome of the cucumber, Cucumis sativus L.</title>
        <authorList>
            <person name="Huang S."/>
            <person name="Li R."/>
            <person name="Zhang Z."/>
            <person name="Li L."/>
            <person name="Gu X."/>
            <person name="Fan W."/>
            <person name="Lucas W.J."/>
            <person name="Wang X."/>
            <person name="Xie B."/>
            <person name="Ni P."/>
            <person name="Ren Y."/>
            <person name="Zhu H."/>
            <person name="Li J."/>
            <person name="Lin K."/>
            <person name="Jin W."/>
            <person name="Fei Z."/>
            <person name="Li G."/>
            <person name="Staub J."/>
            <person name="Kilian A."/>
            <person name="van der Vossen E.A."/>
            <person name="Wu Y."/>
            <person name="Guo J."/>
            <person name="He J."/>
            <person name="Jia Z."/>
            <person name="Ren Y."/>
            <person name="Tian G."/>
            <person name="Lu Y."/>
            <person name="Ruan J."/>
            <person name="Qian W."/>
            <person name="Wang M."/>
            <person name="Huang Q."/>
            <person name="Li B."/>
            <person name="Xuan Z."/>
            <person name="Cao J."/>
            <person name="Asan"/>
            <person name="Wu Z."/>
            <person name="Zhang J."/>
            <person name="Cai Q."/>
            <person name="Bai Y."/>
            <person name="Zhao B."/>
            <person name="Han Y."/>
            <person name="Li Y."/>
            <person name="Li X."/>
            <person name="Wang S."/>
            <person name="Shi Q."/>
            <person name="Liu S."/>
            <person name="Cho W.K."/>
            <person name="Kim J.Y."/>
            <person name="Xu Y."/>
            <person name="Heller-Uszynska K."/>
            <person name="Miao H."/>
            <person name="Cheng Z."/>
            <person name="Zhang S."/>
            <person name="Wu J."/>
            <person name="Yang Y."/>
            <person name="Kang H."/>
            <person name="Li M."/>
            <person name="Liang H."/>
            <person name="Ren X."/>
            <person name="Shi Z."/>
            <person name="Wen M."/>
            <person name="Jian M."/>
            <person name="Yang H."/>
            <person name="Zhang G."/>
            <person name="Yang Z."/>
            <person name="Chen R."/>
            <person name="Liu S."/>
            <person name="Li J."/>
            <person name="Ma L."/>
            <person name="Liu H."/>
            <person name="Zhou Y."/>
            <person name="Zhao J."/>
            <person name="Fang X."/>
            <person name="Li G."/>
            <person name="Fang L."/>
            <person name="Li Y."/>
            <person name="Liu D."/>
            <person name="Zheng H."/>
            <person name="Zhang Y."/>
            <person name="Qin N."/>
            <person name="Li Z."/>
            <person name="Yang G."/>
            <person name="Yang S."/>
            <person name="Bolund L."/>
            <person name="Kristiansen K."/>
            <person name="Zheng H."/>
            <person name="Li S."/>
            <person name="Zhang X."/>
            <person name="Yang H."/>
            <person name="Wang J."/>
            <person name="Sun R."/>
            <person name="Zhang B."/>
            <person name="Jiang S."/>
            <person name="Wang J."/>
            <person name="Du Y."/>
            <person name="Li S."/>
        </authorList>
    </citation>
    <scope>NUCLEOTIDE SEQUENCE [LARGE SCALE GENOMIC DNA]</scope>
    <source>
        <strain evidence="6">cv. 9930</strain>
    </source>
</reference>
<dbReference type="PANTHER" id="PTHR47364">
    <property type="entry name" value="CYSTEINE PROTEINASE INHIBITOR 5"/>
    <property type="match status" value="1"/>
</dbReference>
<keyword evidence="6" id="KW-1185">Reference proteome</keyword>
<dbReference type="Proteomes" id="UP000029981">
    <property type="component" value="Chromosome 1"/>
</dbReference>
<dbReference type="STRING" id="3659.A0A0A0LT34"/>
<evidence type="ECO:0000256" key="3">
    <source>
        <dbReference type="SAM" id="SignalP"/>
    </source>
</evidence>
<dbReference type="SUPFAM" id="SSF54403">
    <property type="entry name" value="Cystatin/monellin"/>
    <property type="match status" value="1"/>
</dbReference>
<gene>
    <name evidence="5" type="ORF">Csa_1G182070</name>
</gene>
<dbReference type="Gramene" id="KGN65045">
    <property type="protein sequence ID" value="KGN65045"/>
    <property type="gene ID" value="Csa_1G182070"/>
</dbReference>
<dbReference type="PANTHER" id="PTHR47364:SF2">
    <property type="entry name" value="CYSTEINE PROTEINASE INHIBITOR 5"/>
    <property type="match status" value="1"/>
</dbReference>
<accession>A0A0A0LT34</accession>
<sequence length="120" mass="13283">MAGSFCFLASVLVFVASMSSIATATSRLDLVGDYKPIKDIADPYIQSLGEFAVKEHNKEAKTELKFKEVISGKLQIVAGTNYELQLTALEGSIINIIYETLVFTDLKNENHLIKFYSISN</sequence>
<dbReference type="EMBL" id="CM002922">
    <property type="protein sequence ID" value="KGN65045.1"/>
    <property type="molecule type" value="Genomic_DNA"/>
</dbReference>
<organism evidence="5 6">
    <name type="scientific">Cucumis sativus</name>
    <name type="common">Cucumber</name>
    <dbReference type="NCBI Taxonomy" id="3659"/>
    <lineage>
        <taxon>Eukaryota</taxon>
        <taxon>Viridiplantae</taxon>
        <taxon>Streptophyta</taxon>
        <taxon>Embryophyta</taxon>
        <taxon>Tracheophyta</taxon>
        <taxon>Spermatophyta</taxon>
        <taxon>Magnoliopsida</taxon>
        <taxon>eudicotyledons</taxon>
        <taxon>Gunneridae</taxon>
        <taxon>Pentapetalae</taxon>
        <taxon>rosids</taxon>
        <taxon>fabids</taxon>
        <taxon>Cucurbitales</taxon>
        <taxon>Cucurbitaceae</taxon>
        <taxon>Benincaseae</taxon>
        <taxon>Cucumis</taxon>
    </lineage>
</organism>
<evidence type="ECO:0000256" key="1">
    <source>
        <dbReference type="ARBA" id="ARBA00022690"/>
    </source>
</evidence>
<dbReference type="InterPro" id="IPR046350">
    <property type="entry name" value="Cystatin_sf"/>
</dbReference>
<feature type="domain" description="Cystatin" evidence="4">
    <location>
        <begin position="29"/>
        <end position="111"/>
    </location>
</feature>
<dbReference type="Pfam" id="PF16845">
    <property type="entry name" value="SQAPI"/>
    <property type="match status" value="1"/>
</dbReference>
<reference evidence="5 6" key="3">
    <citation type="journal article" date="2010" name="BMC Genomics">
        <title>Transcriptome sequencing and comparative analysis of cucumber flowers with different sex types.</title>
        <authorList>
            <person name="Guo S."/>
            <person name="Zheng Y."/>
            <person name="Joung J.G."/>
            <person name="Liu S."/>
            <person name="Zhang Z."/>
            <person name="Crasta O.R."/>
            <person name="Sobral B.W."/>
            <person name="Xu Y."/>
            <person name="Huang S."/>
            <person name="Fei Z."/>
        </authorList>
    </citation>
    <scope>NUCLEOTIDE SEQUENCE [LARGE SCALE GENOMIC DNA]</scope>
    <source>
        <strain evidence="6">cv. 9930</strain>
    </source>
</reference>
<dbReference type="CDD" id="cd00042">
    <property type="entry name" value="CY"/>
    <property type="match status" value="1"/>
</dbReference>
<evidence type="ECO:0000256" key="2">
    <source>
        <dbReference type="ARBA" id="ARBA00022704"/>
    </source>
</evidence>
<proteinExistence type="predicted"/>
<evidence type="ECO:0000313" key="5">
    <source>
        <dbReference type="EMBL" id="KGN65045.1"/>
    </source>
</evidence>